<accession>A0A9W9AE32</accession>
<feature type="region of interest" description="Disordered" evidence="1">
    <location>
        <begin position="127"/>
        <end position="164"/>
    </location>
</feature>
<organism evidence="2 3">
    <name type="scientific">Lentinula lateritia</name>
    <dbReference type="NCBI Taxonomy" id="40482"/>
    <lineage>
        <taxon>Eukaryota</taxon>
        <taxon>Fungi</taxon>
        <taxon>Dikarya</taxon>
        <taxon>Basidiomycota</taxon>
        <taxon>Agaricomycotina</taxon>
        <taxon>Agaricomycetes</taxon>
        <taxon>Agaricomycetidae</taxon>
        <taxon>Agaricales</taxon>
        <taxon>Marasmiineae</taxon>
        <taxon>Omphalotaceae</taxon>
        <taxon>Lentinula</taxon>
    </lineage>
</organism>
<name>A0A9W9AE32_9AGAR</name>
<evidence type="ECO:0000256" key="1">
    <source>
        <dbReference type="SAM" id="MobiDB-lite"/>
    </source>
</evidence>
<dbReference type="Proteomes" id="UP001150238">
    <property type="component" value="Unassembled WGS sequence"/>
</dbReference>
<dbReference type="EMBL" id="JANVFS010000015">
    <property type="protein sequence ID" value="KAJ4480647.1"/>
    <property type="molecule type" value="Genomic_DNA"/>
</dbReference>
<reference evidence="2" key="1">
    <citation type="submission" date="2022-08" db="EMBL/GenBank/DDBJ databases">
        <authorList>
            <consortium name="DOE Joint Genome Institute"/>
            <person name="Min B."/>
            <person name="Riley R."/>
            <person name="Sierra-Patev S."/>
            <person name="Naranjo-Ortiz M."/>
            <person name="Looney B."/>
            <person name="Konkel Z."/>
            <person name="Slot J.C."/>
            <person name="Sakamoto Y."/>
            <person name="Steenwyk J.L."/>
            <person name="Rokas A."/>
            <person name="Carro J."/>
            <person name="Camarero S."/>
            <person name="Ferreira P."/>
            <person name="Molpeceres G."/>
            <person name="Ruiz-Duenas F.J."/>
            <person name="Serrano A."/>
            <person name="Henrissat B."/>
            <person name="Drula E."/>
            <person name="Hughes K.W."/>
            <person name="Mata J.L."/>
            <person name="Ishikawa N.K."/>
            <person name="Vargas-Isla R."/>
            <person name="Ushijima S."/>
            <person name="Smith C.A."/>
            <person name="Ahrendt S."/>
            <person name="Andreopoulos W."/>
            <person name="He G."/>
            <person name="Labutti K."/>
            <person name="Lipzen A."/>
            <person name="Ng V."/>
            <person name="Sandor L."/>
            <person name="Barry K."/>
            <person name="Martinez A.T."/>
            <person name="Xiao Y."/>
            <person name="Gibbons J.G."/>
            <person name="Terashima K."/>
            <person name="Hibbett D.S."/>
            <person name="Grigoriev I.V."/>
        </authorList>
    </citation>
    <scope>NUCLEOTIDE SEQUENCE</scope>
    <source>
        <strain evidence="2">Sp2 HRB7682 ss15</strain>
    </source>
</reference>
<evidence type="ECO:0000313" key="3">
    <source>
        <dbReference type="Proteomes" id="UP001150238"/>
    </source>
</evidence>
<reference evidence="2" key="2">
    <citation type="journal article" date="2023" name="Proc. Natl. Acad. Sci. U.S.A.">
        <title>A global phylogenomic analysis of the shiitake genus Lentinula.</title>
        <authorList>
            <person name="Sierra-Patev S."/>
            <person name="Min B."/>
            <person name="Naranjo-Ortiz M."/>
            <person name="Looney B."/>
            <person name="Konkel Z."/>
            <person name="Slot J.C."/>
            <person name="Sakamoto Y."/>
            <person name="Steenwyk J.L."/>
            <person name="Rokas A."/>
            <person name="Carro J."/>
            <person name="Camarero S."/>
            <person name="Ferreira P."/>
            <person name="Molpeceres G."/>
            <person name="Ruiz-Duenas F.J."/>
            <person name="Serrano A."/>
            <person name="Henrissat B."/>
            <person name="Drula E."/>
            <person name="Hughes K.W."/>
            <person name="Mata J.L."/>
            <person name="Ishikawa N.K."/>
            <person name="Vargas-Isla R."/>
            <person name="Ushijima S."/>
            <person name="Smith C.A."/>
            <person name="Donoghue J."/>
            <person name="Ahrendt S."/>
            <person name="Andreopoulos W."/>
            <person name="He G."/>
            <person name="LaButti K."/>
            <person name="Lipzen A."/>
            <person name="Ng V."/>
            <person name="Riley R."/>
            <person name="Sandor L."/>
            <person name="Barry K."/>
            <person name="Martinez A.T."/>
            <person name="Xiao Y."/>
            <person name="Gibbons J.G."/>
            <person name="Terashima K."/>
            <person name="Grigoriev I.V."/>
            <person name="Hibbett D."/>
        </authorList>
    </citation>
    <scope>NUCLEOTIDE SEQUENCE</scope>
    <source>
        <strain evidence="2">Sp2 HRB7682 ss15</strain>
    </source>
</reference>
<sequence length="164" mass="17452">MHGGAVAYNGMEFLANLVCIIVLGLENFLDKTFWTCFTPVEMESEWAVTLSVLATSMNTRSEITISSFQLLTTPITKSTAGVVPSVQDKDSYPGTQLGSEVVGKGSKPMPVVTSSVGKVTSFTFEEEGQPLKEPVNANGKRCSSTQNAKAGPSKVARTIGLVKD</sequence>
<gene>
    <name evidence="2" type="ORF">C8J55DRAFT_489135</name>
</gene>
<protein>
    <submittedName>
        <fullName evidence="2">Uncharacterized protein</fullName>
    </submittedName>
</protein>
<comment type="caution">
    <text evidence="2">The sequence shown here is derived from an EMBL/GenBank/DDBJ whole genome shotgun (WGS) entry which is preliminary data.</text>
</comment>
<proteinExistence type="predicted"/>
<dbReference type="AlphaFoldDB" id="A0A9W9AE32"/>
<evidence type="ECO:0000313" key="2">
    <source>
        <dbReference type="EMBL" id="KAJ4480647.1"/>
    </source>
</evidence>